<evidence type="ECO:0000313" key="2">
    <source>
        <dbReference type="EMBL" id="OAU94514.1"/>
    </source>
</evidence>
<dbReference type="PROSITE" id="PS51257">
    <property type="entry name" value="PROKAR_LIPOPROTEIN"/>
    <property type="match status" value="1"/>
</dbReference>
<proteinExistence type="predicted"/>
<feature type="domain" description="PLD phosphodiesterase" evidence="1">
    <location>
        <begin position="181"/>
        <end position="208"/>
    </location>
</feature>
<evidence type="ECO:0000259" key="1">
    <source>
        <dbReference type="PROSITE" id="PS50035"/>
    </source>
</evidence>
<accession>A0A198UDQ1</accession>
<organism evidence="2 3">
    <name type="scientific">Moraxella catarrhalis</name>
    <name type="common">Branhamella catarrhalis</name>
    <dbReference type="NCBI Taxonomy" id="480"/>
    <lineage>
        <taxon>Bacteria</taxon>
        <taxon>Pseudomonadati</taxon>
        <taxon>Pseudomonadota</taxon>
        <taxon>Gammaproteobacteria</taxon>
        <taxon>Moraxellales</taxon>
        <taxon>Moraxellaceae</taxon>
        <taxon>Moraxella</taxon>
    </lineage>
</organism>
<dbReference type="GO" id="GO:0032049">
    <property type="term" value="P:cardiolipin biosynthetic process"/>
    <property type="evidence" value="ECO:0007669"/>
    <property type="project" value="UniProtKB-ARBA"/>
</dbReference>
<protein>
    <submittedName>
        <fullName evidence="2">Cardiolipin synthetase</fullName>
        <ecNumber evidence="2">2.7.8.-</ecNumber>
    </submittedName>
</protein>
<dbReference type="PROSITE" id="PS50035">
    <property type="entry name" value="PLD"/>
    <property type="match status" value="2"/>
</dbReference>
<dbReference type="EC" id="2.7.8.-" evidence="2"/>
<feature type="domain" description="PLD phosphodiesterase" evidence="1">
    <location>
        <begin position="431"/>
        <end position="458"/>
    </location>
</feature>
<dbReference type="CDD" id="cd09113">
    <property type="entry name" value="PLDc_ymdC_like_2"/>
    <property type="match status" value="1"/>
</dbReference>
<dbReference type="PATRIC" id="fig|480.237.peg.2079"/>
<dbReference type="Proteomes" id="UP000078228">
    <property type="component" value="Unassembled WGS sequence"/>
</dbReference>
<dbReference type="GO" id="GO:0030572">
    <property type="term" value="F:phosphatidyltransferase activity"/>
    <property type="evidence" value="ECO:0007669"/>
    <property type="project" value="UniProtKB-ARBA"/>
</dbReference>
<name>A0A198UDQ1_MORCA</name>
<dbReference type="RefSeq" id="WP_064611848.1">
    <property type="nucleotide sequence ID" value="NZ_LXHB01000136.1"/>
</dbReference>
<keyword evidence="2" id="KW-0808">Transferase</keyword>
<dbReference type="Gene3D" id="3.30.870.10">
    <property type="entry name" value="Endonuclease Chain A"/>
    <property type="match status" value="2"/>
</dbReference>
<dbReference type="Pfam" id="PF13091">
    <property type="entry name" value="PLDc_2"/>
    <property type="match status" value="2"/>
</dbReference>
<sequence length="542" mass="61144">MIHHFRSVFVIGIPSVMLTLLVGCKNLPDTPHLPKSLALTKQVQERHQMVKHGGSSDGLISAINAQSHHHPNQSGYYPITTGANAFAARSTLTDVANQSIDIQYYIWHNDEAGQLMLKDLWEAADRGVIVRLLLDDFNSSPELDQLLLRISKHKNIAVRLINPMPYRGFRSLNYMLHPIRTNRRMHNKSMTFDNKISVIGGRNIGNEYLNNAPVNHFADLDVMLVGHVVGKITQSFEIYWASPLSFDIETLVKHDNKDDISGIKPVVFDELEKIKDSSDADRELRTYRQAMQNSTIGQDLLAQQVPFFWTQIDLIADNVIKLNGHSDPNEFLVSQLQTQLGQPSKKLSIISSYFVPTKEGVDTLITLAKMGVEVNILTNSFDATDVGIVHAGYAHWRKQLLAAGVRLFEIKSSAQSIQDNENRFWRTRQHSTTSLHAKAFAVDDDQIFIGSYNVDPRSANINTELGVLIKDGKLADQLHKALSNSQAITHQAYELKLDAKGNINWHTIENGKPVILYHEPHMDHKDRIIIWLAGLMPIDWLL</sequence>
<evidence type="ECO:0000313" key="3">
    <source>
        <dbReference type="Proteomes" id="UP000078228"/>
    </source>
</evidence>
<keyword evidence="3" id="KW-1185">Reference proteome</keyword>
<dbReference type="InterPro" id="IPR001736">
    <property type="entry name" value="PLipase_D/transphosphatidylase"/>
</dbReference>
<dbReference type="AlphaFoldDB" id="A0A198UDQ1"/>
<dbReference type="CDD" id="cd09111">
    <property type="entry name" value="PLDc_ymdC_like_1"/>
    <property type="match status" value="1"/>
</dbReference>
<dbReference type="InterPro" id="IPR025202">
    <property type="entry name" value="PLD-like_dom"/>
</dbReference>
<comment type="caution">
    <text evidence="2">The sequence shown here is derived from an EMBL/GenBank/DDBJ whole genome shotgun (WGS) entry which is preliminary data.</text>
</comment>
<dbReference type="SMART" id="SM00155">
    <property type="entry name" value="PLDc"/>
    <property type="match status" value="2"/>
</dbReference>
<gene>
    <name evidence="2" type="ORF">AO384_1871</name>
</gene>
<dbReference type="SUPFAM" id="SSF56024">
    <property type="entry name" value="Phospholipase D/nuclease"/>
    <property type="match status" value="2"/>
</dbReference>
<reference evidence="2 3" key="1">
    <citation type="journal article" date="2016" name="Genome Biol. Evol.">
        <title>Comparative Genomic Analyses of the Moraxella catarrhalis Serosensitive and Seroresistant Lineages Demonstrate Their Independent Evolution.</title>
        <authorList>
            <person name="Earl J.P."/>
            <person name="de Vries S.P."/>
            <person name="Ahmed A."/>
            <person name="Powell E."/>
            <person name="Schultz M.P."/>
            <person name="Hermans P.W."/>
            <person name="Hill D.J."/>
            <person name="Zhou Z."/>
            <person name="Constantinidou C.I."/>
            <person name="Hu F.Z."/>
            <person name="Bootsma H.J."/>
            <person name="Ehrlich G.D."/>
        </authorList>
    </citation>
    <scope>NUCLEOTIDE SEQUENCE [LARGE SCALE GENOMIC DNA]</scope>
    <source>
        <strain evidence="2 3">Z7542</strain>
    </source>
</reference>
<dbReference type="PANTHER" id="PTHR21248">
    <property type="entry name" value="CARDIOLIPIN SYNTHASE"/>
    <property type="match status" value="1"/>
</dbReference>
<dbReference type="PANTHER" id="PTHR21248:SF12">
    <property type="entry name" value="CARDIOLIPIN SYNTHASE C"/>
    <property type="match status" value="1"/>
</dbReference>
<dbReference type="OrthoDB" id="9814092at2"/>
<dbReference type="EMBL" id="LXHC01000028">
    <property type="protein sequence ID" value="OAU94514.1"/>
    <property type="molecule type" value="Genomic_DNA"/>
</dbReference>
<dbReference type="eggNOG" id="COG1502">
    <property type="taxonomic scope" value="Bacteria"/>
</dbReference>